<feature type="transmembrane region" description="Helical" evidence="1">
    <location>
        <begin position="65"/>
        <end position="83"/>
    </location>
</feature>
<dbReference type="InterPro" id="IPR001296">
    <property type="entry name" value="Glyco_trans_1"/>
</dbReference>
<reference evidence="3" key="1">
    <citation type="submission" date="2020-02" db="EMBL/GenBank/DDBJ databases">
        <authorList>
            <person name="Meier V. D."/>
        </authorList>
    </citation>
    <scope>NUCLEOTIDE SEQUENCE</scope>
    <source>
        <strain evidence="3">AVDCRST_MAG40</strain>
    </source>
</reference>
<evidence type="ECO:0000259" key="2">
    <source>
        <dbReference type="Pfam" id="PF00534"/>
    </source>
</evidence>
<sequence>MVVTGTLNDGFIRDDLRIIHQFAAAVTHELARTPAPGGRVLGRVTRVALNVALFLRKMWRNDVRVVVFWFAVANYAPVLAWLAKRLGARVVVITGGQDAVYVPEIDWGDMKRPRHRRGFNRLMKLADAVLPFSDSARAIIAERDDPRRIRTAYPSIDTRFFAPAGAARARRIVTCCYQYGAVTIVQKGLDQLVAAARLLPDEEFVIVGDPVDERGREFAASAPPNVRFLPRIPSRAAYREFLAGSSVYAQLSAHEGFGVSAAEAM</sequence>
<evidence type="ECO:0000256" key="1">
    <source>
        <dbReference type="SAM" id="Phobius"/>
    </source>
</evidence>
<evidence type="ECO:0000313" key="3">
    <source>
        <dbReference type="EMBL" id="CAA9351648.1"/>
    </source>
</evidence>
<keyword evidence="1" id="KW-0812">Transmembrane</keyword>
<gene>
    <name evidence="3" type="ORF">AVDCRST_MAG40-2939</name>
</gene>
<dbReference type="EMBL" id="CADCTX010000806">
    <property type="protein sequence ID" value="CAA9351648.1"/>
    <property type="molecule type" value="Genomic_DNA"/>
</dbReference>
<organism evidence="3">
    <name type="scientific">uncultured Gemmatimonadaceae bacterium</name>
    <dbReference type="NCBI Taxonomy" id="246130"/>
    <lineage>
        <taxon>Bacteria</taxon>
        <taxon>Pseudomonadati</taxon>
        <taxon>Gemmatimonadota</taxon>
        <taxon>Gemmatimonadia</taxon>
        <taxon>Gemmatimonadales</taxon>
        <taxon>Gemmatimonadaceae</taxon>
        <taxon>environmental samples</taxon>
    </lineage>
</organism>
<accession>A0A6J4M7P6</accession>
<proteinExistence type="predicted"/>
<dbReference type="Gene3D" id="3.40.50.2000">
    <property type="entry name" value="Glycogen Phosphorylase B"/>
    <property type="match status" value="2"/>
</dbReference>
<dbReference type="SUPFAM" id="SSF53756">
    <property type="entry name" value="UDP-Glycosyltransferase/glycogen phosphorylase"/>
    <property type="match status" value="1"/>
</dbReference>
<dbReference type="GO" id="GO:0016757">
    <property type="term" value="F:glycosyltransferase activity"/>
    <property type="evidence" value="ECO:0007669"/>
    <property type="project" value="InterPro"/>
</dbReference>
<feature type="domain" description="Glycosyl transferase family 1" evidence="2">
    <location>
        <begin position="186"/>
        <end position="265"/>
    </location>
</feature>
<protein>
    <recommendedName>
        <fullName evidence="2">Glycosyl transferase family 1 domain-containing protein</fullName>
    </recommendedName>
</protein>
<name>A0A6J4M7P6_9BACT</name>
<dbReference type="Pfam" id="PF00534">
    <property type="entry name" value="Glycos_transf_1"/>
    <property type="match status" value="1"/>
</dbReference>
<keyword evidence="1" id="KW-1133">Transmembrane helix</keyword>
<feature type="non-terminal residue" evidence="3">
    <location>
        <position position="265"/>
    </location>
</feature>
<keyword evidence="1" id="KW-0472">Membrane</keyword>
<dbReference type="AlphaFoldDB" id="A0A6J4M7P6"/>